<dbReference type="STRING" id="1684307.A0A316UFW7"/>
<feature type="region of interest" description="Disordered" evidence="3">
    <location>
        <begin position="711"/>
        <end position="761"/>
    </location>
</feature>
<feature type="region of interest" description="Disordered" evidence="3">
    <location>
        <begin position="239"/>
        <end position="320"/>
    </location>
</feature>
<feature type="domain" description="Zn(2)-C6 fungal-type" evidence="4">
    <location>
        <begin position="156"/>
        <end position="187"/>
    </location>
</feature>
<feature type="compositionally biased region" description="Low complexity" evidence="3">
    <location>
        <begin position="116"/>
        <end position="131"/>
    </location>
</feature>
<feature type="compositionally biased region" description="Low complexity" evidence="3">
    <location>
        <begin position="385"/>
        <end position="402"/>
    </location>
</feature>
<proteinExistence type="predicted"/>
<organism evidence="5 6">
    <name type="scientific">Pseudomicrostroma glucosiphilum</name>
    <dbReference type="NCBI Taxonomy" id="1684307"/>
    <lineage>
        <taxon>Eukaryota</taxon>
        <taxon>Fungi</taxon>
        <taxon>Dikarya</taxon>
        <taxon>Basidiomycota</taxon>
        <taxon>Ustilaginomycotina</taxon>
        <taxon>Exobasidiomycetes</taxon>
        <taxon>Microstromatales</taxon>
        <taxon>Microstromatales incertae sedis</taxon>
        <taxon>Pseudomicrostroma</taxon>
    </lineage>
</organism>
<dbReference type="Gene3D" id="4.10.240.10">
    <property type="entry name" value="Zn(2)-C6 fungal-type DNA-binding domain"/>
    <property type="match status" value="1"/>
</dbReference>
<feature type="compositionally biased region" description="Polar residues" evidence="3">
    <location>
        <begin position="52"/>
        <end position="64"/>
    </location>
</feature>
<keyword evidence="6" id="KW-1185">Reference proteome</keyword>
<dbReference type="SMART" id="SM00066">
    <property type="entry name" value="GAL4"/>
    <property type="match status" value="1"/>
</dbReference>
<keyword evidence="1" id="KW-0479">Metal-binding</keyword>
<dbReference type="Pfam" id="PF00172">
    <property type="entry name" value="Zn_clus"/>
    <property type="match status" value="1"/>
</dbReference>
<accession>A0A316UFW7</accession>
<keyword evidence="2" id="KW-0539">Nucleus</keyword>
<feature type="compositionally biased region" description="Polar residues" evidence="3">
    <location>
        <begin position="345"/>
        <end position="356"/>
    </location>
</feature>
<sequence>MDPSSFLGGFASNADGAAGPSSSSSSSPWQPSYFATAGTSNDVPADLLRWYQEQQMNQAGAQPRQNAQASQPPPFQSQSFGGGGNQNYNFNMPSASTIKHEDKQDSHTGPIRQKTSGGASSSSGPIKSAPSADDEGQSPDSSKAGASGKAAPVRAACLFCRARKSRCNGQHPCHNCINRGREDDCIYTVSRRGGKPKPKPNQSQEEANLEQHLKRLFSLSQLPQQVRVPGAIPQLRDAQLSQEQETNAGGAGGSKNSGNPMPRSLQQPQPPAQQNQQLPQASQMPFLPSSGHQMMASQSPYSAPSMTQSPPNPMGMSANAGPQWDSMAALYSAMNDSYGLNLMPNNMNASPATSNPAALGQPPDPSHQRQQTQQEPSPTSAWPVQQQQQQQPLRQSIPSQQQTPLSSAPATGSDPPPGFPPRASVYTILLGYYNTLYRFIPVFAPPQHIHEMSQRLSLDSPFILALQAILPLLQDGESTSAYRSQGASSGGQAFAAGFGIGPGNSGLNFPTSERKAELLAITSHYEKRATETIEHVLEQAESQLQGSSQPLTNKGTTIGVIQALAVLCVYHYGSGRALKARLKADQALGLAMAKGLHRLRRPRGDSPNAMGSKSSFVSSDDVFGTQSLYSQLPEQVRYEMEKRIWWTCWSSSLWCSYNTAIAPTIRADDPRVRTEMPTAQDPTVWPANIRSLQSLLLIQERVLALAHFKDGGEGDGEDGAASRKDDVSLFSPQRSSYAQSSNGRGETPAGEQAATFSSLPNNASRQDVLDSMLEIDRSLQEQITQIEADEASFKQLCQEPASASMQGEESLSRVDDDLAMYLKRSAAIQLYTSSLTLHLGQAFQGASLFERKLCFLNTVTESDPSAACQVPMPDSFSSAFGFADGTEGDNDSGEKGQGGGNIQASPAGANAAALGQEDGRASTSAQDLFARGPFLPKDSLGRCVHASKRLLEIARSKRKEPNPFNACSYVLISFTLLMQALAVSSSASSGSDSRGNSADADGEGEEDAETDGDDYEGDYDMSDFLAGVSSSGGGGEGDNSLWTNQGDATAPNHADFSAFSRGLLQSAQGAAALGGSGSSSQQQTPFEVTPQAGQQPPWDFSAPTTGTTTGTGGLSNNDDLMTGVDGSGSGGGQDSAEAQGAAQRRREKLREIWSRVREAHATLKELSKYWKMVEPMADEVSLCLETSQLLLQQ</sequence>
<dbReference type="GO" id="GO:0003677">
    <property type="term" value="F:DNA binding"/>
    <property type="evidence" value="ECO:0007669"/>
    <property type="project" value="InterPro"/>
</dbReference>
<evidence type="ECO:0000313" key="5">
    <source>
        <dbReference type="EMBL" id="PWN24146.1"/>
    </source>
</evidence>
<feature type="region of interest" description="Disordered" evidence="3">
    <location>
        <begin position="345"/>
        <end position="419"/>
    </location>
</feature>
<feature type="compositionally biased region" description="Polar residues" evidence="3">
    <location>
        <begin position="368"/>
        <end position="384"/>
    </location>
</feature>
<name>A0A316UFW7_9BASI</name>
<dbReference type="PROSITE" id="PS50048">
    <property type="entry name" value="ZN2_CY6_FUNGAL_2"/>
    <property type="match status" value="1"/>
</dbReference>
<evidence type="ECO:0000259" key="4">
    <source>
        <dbReference type="PROSITE" id="PS50048"/>
    </source>
</evidence>
<dbReference type="EMBL" id="KZ819321">
    <property type="protein sequence ID" value="PWN24146.1"/>
    <property type="molecule type" value="Genomic_DNA"/>
</dbReference>
<dbReference type="GeneID" id="37013201"/>
<dbReference type="RefSeq" id="XP_025351306.1">
    <property type="nucleotide sequence ID" value="XM_025491467.1"/>
</dbReference>
<dbReference type="PANTHER" id="PTHR47431">
    <property type="entry name" value="ZN(II)2CYS6 TRANSCRIPTION FACTOR (EUROFUNG)-RELATED"/>
    <property type="match status" value="1"/>
</dbReference>
<dbReference type="PANTHER" id="PTHR47431:SF1">
    <property type="entry name" value="ZN(II)2CYS6 TRANSCRIPTION FACTOR (EUROFUNG)"/>
    <property type="match status" value="1"/>
</dbReference>
<feature type="compositionally biased region" description="Acidic residues" evidence="3">
    <location>
        <begin position="1000"/>
        <end position="1021"/>
    </location>
</feature>
<evidence type="ECO:0000256" key="3">
    <source>
        <dbReference type="SAM" id="MobiDB-lite"/>
    </source>
</evidence>
<feature type="region of interest" description="Disordered" evidence="3">
    <location>
        <begin position="879"/>
        <end position="917"/>
    </location>
</feature>
<dbReference type="AlphaFoldDB" id="A0A316UFW7"/>
<feature type="compositionally biased region" description="Low complexity" evidence="3">
    <location>
        <begin position="985"/>
        <end position="999"/>
    </location>
</feature>
<dbReference type="GO" id="GO:0000981">
    <property type="term" value="F:DNA-binding transcription factor activity, RNA polymerase II-specific"/>
    <property type="evidence" value="ECO:0007669"/>
    <property type="project" value="InterPro"/>
</dbReference>
<dbReference type="Pfam" id="PF04082">
    <property type="entry name" value="Fungal_trans"/>
    <property type="match status" value="1"/>
</dbReference>
<dbReference type="InterPro" id="IPR036864">
    <property type="entry name" value="Zn2-C6_fun-type_DNA-bd_sf"/>
</dbReference>
<feature type="compositionally biased region" description="Polar residues" evidence="3">
    <location>
        <begin position="290"/>
        <end position="309"/>
    </location>
</feature>
<evidence type="ECO:0000256" key="1">
    <source>
        <dbReference type="ARBA" id="ARBA00022723"/>
    </source>
</evidence>
<protein>
    <recommendedName>
        <fullName evidence="4">Zn(2)-C6 fungal-type domain-containing protein</fullName>
    </recommendedName>
</protein>
<dbReference type="GO" id="GO:0008270">
    <property type="term" value="F:zinc ion binding"/>
    <property type="evidence" value="ECO:0007669"/>
    <property type="project" value="InterPro"/>
</dbReference>
<dbReference type="CDD" id="cd00067">
    <property type="entry name" value="GAL4"/>
    <property type="match status" value="1"/>
</dbReference>
<dbReference type="Proteomes" id="UP000245942">
    <property type="component" value="Unassembled WGS sequence"/>
</dbReference>
<dbReference type="PROSITE" id="PS00463">
    <property type="entry name" value="ZN2_CY6_FUNGAL_1"/>
    <property type="match status" value="1"/>
</dbReference>
<reference evidence="5 6" key="1">
    <citation type="journal article" date="2018" name="Mol. Biol. Evol.">
        <title>Broad Genomic Sampling Reveals a Smut Pathogenic Ancestry of the Fungal Clade Ustilaginomycotina.</title>
        <authorList>
            <person name="Kijpornyongpan T."/>
            <person name="Mondo S.J."/>
            <person name="Barry K."/>
            <person name="Sandor L."/>
            <person name="Lee J."/>
            <person name="Lipzen A."/>
            <person name="Pangilinan J."/>
            <person name="LaButti K."/>
            <person name="Hainaut M."/>
            <person name="Henrissat B."/>
            <person name="Grigoriev I.V."/>
            <person name="Spatafora J.W."/>
            <person name="Aime M.C."/>
        </authorList>
    </citation>
    <scope>NUCLEOTIDE SEQUENCE [LARGE SCALE GENOMIC DNA]</scope>
    <source>
        <strain evidence="5 6">MCA 4718</strain>
    </source>
</reference>
<feature type="compositionally biased region" description="Low complexity" evidence="3">
    <location>
        <begin position="904"/>
        <end position="913"/>
    </location>
</feature>
<feature type="compositionally biased region" description="Polar residues" evidence="3">
    <location>
        <begin position="88"/>
        <end position="97"/>
    </location>
</feature>
<dbReference type="SUPFAM" id="SSF57701">
    <property type="entry name" value="Zn2/Cys6 DNA-binding domain"/>
    <property type="match status" value="1"/>
</dbReference>
<dbReference type="OrthoDB" id="39175at2759"/>
<feature type="region of interest" description="Disordered" evidence="3">
    <location>
        <begin position="188"/>
        <end position="207"/>
    </location>
</feature>
<evidence type="ECO:0000313" key="6">
    <source>
        <dbReference type="Proteomes" id="UP000245942"/>
    </source>
</evidence>
<dbReference type="CDD" id="cd12148">
    <property type="entry name" value="fungal_TF_MHR"/>
    <property type="match status" value="1"/>
</dbReference>
<dbReference type="InterPro" id="IPR001138">
    <property type="entry name" value="Zn2Cys6_DnaBD"/>
</dbReference>
<feature type="compositionally biased region" description="Polar residues" evidence="3">
    <location>
        <begin position="730"/>
        <end position="744"/>
    </location>
</feature>
<feature type="region of interest" description="Disordered" evidence="3">
    <location>
        <begin position="1"/>
        <end position="148"/>
    </location>
</feature>
<feature type="region of interest" description="Disordered" evidence="3">
    <location>
        <begin position="985"/>
        <end position="1048"/>
    </location>
</feature>
<dbReference type="GO" id="GO:0006351">
    <property type="term" value="P:DNA-templated transcription"/>
    <property type="evidence" value="ECO:0007669"/>
    <property type="project" value="InterPro"/>
</dbReference>
<gene>
    <name evidence="5" type="ORF">BCV69DRAFT_280048</name>
</gene>
<feature type="compositionally biased region" description="Low complexity" evidence="3">
    <location>
        <begin position="256"/>
        <end position="283"/>
    </location>
</feature>
<evidence type="ECO:0000256" key="2">
    <source>
        <dbReference type="ARBA" id="ARBA00023242"/>
    </source>
</evidence>
<dbReference type="InterPro" id="IPR007219">
    <property type="entry name" value="XnlR_reg_dom"/>
</dbReference>
<feature type="region of interest" description="Disordered" evidence="3">
    <location>
        <begin position="1070"/>
        <end position="1143"/>
    </location>
</feature>